<dbReference type="Proteomes" id="UP001152622">
    <property type="component" value="Chromosome 17"/>
</dbReference>
<gene>
    <name evidence="2" type="ORF">SKAU_G00363610</name>
</gene>
<accession>A0A9Q1EIU7</accession>
<evidence type="ECO:0000313" key="3">
    <source>
        <dbReference type="Proteomes" id="UP001152622"/>
    </source>
</evidence>
<sequence>MLRDRLNFNLIKTEQPFISYSNSCAGSDGRAVMTGASPAPRILLPRRRWGQFKEESGGPVFSPRGLGISVNQLCAPPGLRGRTKSCVGVNHRNGSRVCEDWTVSDKRLGRPQSGKAAAACFFEAVIKGVARRAKLAAPRCGRSRLRAKSSGRPFQGGSGWLEMRRRQPGGTGTGF</sequence>
<evidence type="ECO:0000256" key="1">
    <source>
        <dbReference type="SAM" id="MobiDB-lite"/>
    </source>
</evidence>
<evidence type="ECO:0000313" key="2">
    <source>
        <dbReference type="EMBL" id="KAJ8339575.1"/>
    </source>
</evidence>
<name>A0A9Q1EIU7_SYNKA</name>
<proteinExistence type="predicted"/>
<comment type="caution">
    <text evidence="2">The sequence shown here is derived from an EMBL/GenBank/DDBJ whole genome shotgun (WGS) entry which is preliminary data.</text>
</comment>
<dbReference type="OrthoDB" id="8064436at2759"/>
<dbReference type="EMBL" id="JAINUF010000017">
    <property type="protein sequence ID" value="KAJ8339575.1"/>
    <property type="molecule type" value="Genomic_DNA"/>
</dbReference>
<organism evidence="2 3">
    <name type="scientific">Synaphobranchus kaupii</name>
    <name type="common">Kaup's arrowtooth eel</name>
    <dbReference type="NCBI Taxonomy" id="118154"/>
    <lineage>
        <taxon>Eukaryota</taxon>
        <taxon>Metazoa</taxon>
        <taxon>Chordata</taxon>
        <taxon>Craniata</taxon>
        <taxon>Vertebrata</taxon>
        <taxon>Euteleostomi</taxon>
        <taxon>Actinopterygii</taxon>
        <taxon>Neopterygii</taxon>
        <taxon>Teleostei</taxon>
        <taxon>Anguilliformes</taxon>
        <taxon>Synaphobranchidae</taxon>
        <taxon>Synaphobranchus</taxon>
    </lineage>
</organism>
<protein>
    <submittedName>
        <fullName evidence="2">Uncharacterized protein</fullName>
    </submittedName>
</protein>
<keyword evidence="3" id="KW-1185">Reference proteome</keyword>
<reference evidence="2" key="1">
    <citation type="journal article" date="2023" name="Science">
        <title>Genome structures resolve the early diversification of teleost fishes.</title>
        <authorList>
            <person name="Parey E."/>
            <person name="Louis A."/>
            <person name="Montfort J."/>
            <person name="Bouchez O."/>
            <person name="Roques C."/>
            <person name="Iampietro C."/>
            <person name="Lluch J."/>
            <person name="Castinel A."/>
            <person name="Donnadieu C."/>
            <person name="Desvignes T."/>
            <person name="Floi Bucao C."/>
            <person name="Jouanno E."/>
            <person name="Wen M."/>
            <person name="Mejri S."/>
            <person name="Dirks R."/>
            <person name="Jansen H."/>
            <person name="Henkel C."/>
            <person name="Chen W.J."/>
            <person name="Zahm M."/>
            <person name="Cabau C."/>
            <person name="Klopp C."/>
            <person name="Thompson A.W."/>
            <person name="Robinson-Rechavi M."/>
            <person name="Braasch I."/>
            <person name="Lecointre G."/>
            <person name="Bobe J."/>
            <person name="Postlethwait J.H."/>
            <person name="Berthelot C."/>
            <person name="Roest Crollius H."/>
            <person name="Guiguen Y."/>
        </authorList>
    </citation>
    <scope>NUCLEOTIDE SEQUENCE</scope>
    <source>
        <strain evidence="2">WJC10195</strain>
    </source>
</reference>
<feature type="region of interest" description="Disordered" evidence="1">
    <location>
        <begin position="144"/>
        <end position="175"/>
    </location>
</feature>
<dbReference type="AlphaFoldDB" id="A0A9Q1EIU7"/>